<name>A0ACC1PJ38_9PEZI</name>
<organism evidence="1 2">
    <name type="scientific">Xylaria curta</name>
    <dbReference type="NCBI Taxonomy" id="42375"/>
    <lineage>
        <taxon>Eukaryota</taxon>
        <taxon>Fungi</taxon>
        <taxon>Dikarya</taxon>
        <taxon>Ascomycota</taxon>
        <taxon>Pezizomycotina</taxon>
        <taxon>Sordariomycetes</taxon>
        <taxon>Xylariomycetidae</taxon>
        <taxon>Xylariales</taxon>
        <taxon>Xylariaceae</taxon>
        <taxon>Xylaria</taxon>
    </lineage>
</organism>
<comment type="caution">
    <text evidence="1">The sequence shown here is derived from an EMBL/GenBank/DDBJ whole genome shotgun (WGS) entry which is preliminary data.</text>
</comment>
<gene>
    <name evidence="1" type="ORF">NUW58_g1671</name>
</gene>
<reference evidence="1" key="1">
    <citation type="submission" date="2022-10" db="EMBL/GenBank/DDBJ databases">
        <title>Genome Sequence of Xylaria curta.</title>
        <authorList>
            <person name="Buettner E."/>
        </authorList>
    </citation>
    <scope>NUCLEOTIDE SEQUENCE</scope>
    <source>
        <strain evidence="1">Babe10</strain>
    </source>
</reference>
<keyword evidence="2" id="KW-1185">Reference proteome</keyword>
<proteinExistence type="predicted"/>
<accession>A0ACC1PJ38</accession>
<dbReference type="Proteomes" id="UP001143856">
    <property type="component" value="Unassembled WGS sequence"/>
</dbReference>
<evidence type="ECO:0000313" key="2">
    <source>
        <dbReference type="Proteomes" id="UP001143856"/>
    </source>
</evidence>
<dbReference type="EMBL" id="JAPDGR010000191">
    <property type="protein sequence ID" value="KAJ2994000.1"/>
    <property type="molecule type" value="Genomic_DNA"/>
</dbReference>
<protein>
    <submittedName>
        <fullName evidence="1">Uncharacterized protein</fullName>
    </submittedName>
</protein>
<sequence length="301" mass="35126">MALSTTMNYVARLDIFNTEKAFSTDFPVSSVPGARRSNHEVEQTTVQVHPIENESQFNIDIHGFCVIKAKTNLDPDQAFANGEEVKRAYWEQIEKILAQKFPEYTRIEGFDFTVRKRDEDFPAVSRLYQDHEQPLRSPHIDWTAKGSKLQLRDSFPGQDHIWLDKDYDIINVWRPLLGPNNDWPLAMCDWTSIDQDEDVLLNDAIRRDKVDENAILHHNPAHRWYYIQDQADDELIVFRNSHSKERLPCQCHFLRIAIYQHESSKLTKDEGCFHSAIYNPQATGPARISIEARMVAFRNLR</sequence>
<evidence type="ECO:0000313" key="1">
    <source>
        <dbReference type="EMBL" id="KAJ2994000.1"/>
    </source>
</evidence>